<evidence type="ECO:0000256" key="1">
    <source>
        <dbReference type="SAM" id="MobiDB-lite"/>
    </source>
</evidence>
<dbReference type="AlphaFoldDB" id="A0A101JDE4"/>
<dbReference type="Proteomes" id="UP000053923">
    <property type="component" value="Unassembled WGS sequence"/>
</dbReference>
<dbReference type="PROSITE" id="PS51257">
    <property type="entry name" value="PROKAR_LIPOPROTEIN"/>
    <property type="match status" value="1"/>
</dbReference>
<feature type="compositionally biased region" description="Polar residues" evidence="1">
    <location>
        <begin position="139"/>
        <end position="149"/>
    </location>
</feature>
<comment type="caution">
    <text evidence="2">The sequence shown here is derived from an EMBL/GenBank/DDBJ whole genome shotgun (WGS) entry which is preliminary data.</text>
</comment>
<proteinExistence type="predicted"/>
<reference evidence="3" key="1">
    <citation type="submission" date="2015-10" db="EMBL/GenBank/DDBJ databases">
        <authorList>
            <person name="Ju K.-S."/>
            <person name="Doroghazi J.R."/>
            <person name="Metcalf W.W."/>
        </authorList>
    </citation>
    <scope>NUCLEOTIDE SEQUENCE [LARGE SCALE GENOMIC DNA]</scope>
    <source>
        <strain evidence="3">NRRL 3151</strain>
    </source>
</reference>
<name>A0A101JDE4_9ACTN</name>
<evidence type="ECO:0000313" key="3">
    <source>
        <dbReference type="Proteomes" id="UP000053923"/>
    </source>
</evidence>
<dbReference type="EMBL" id="LLZG01000374">
    <property type="protein sequence ID" value="KUL24764.1"/>
    <property type="molecule type" value="Genomic_DNA"/>
</dbReference>
<evidence type="ECO:0000313" key="2">
    <source>
        <dbReference type="EMBL" id="KUL24764.1"/>
    </source>
</evidence>
<feature type="compositionally biased region" description="Basic and acidic residues" evidence="1">
    <location>
        <begin position="153"/>
        <end position="164"/>
    </location>
</feature>
<accession>A0A101JDE4</accession>
<organism evidence="2 3">
    <name type="scientific">Streptomyces regalis</name>
    <dbReference type="NCBI Taxonomy" id="68262"/>
    <lineage>
        <taxon>Bacteria</taxon>
        <taxon>Bacillati</taxon>
        <taxon>Actinomycetota</taxon>
        <taxon>Actinomycetes</taxon>
        <taxon>Kitasatosporales</taxon>
        <taxon>Streptomycetaceae</taxon>
        <taxon>Streptomyces</taxon>
    </lineage>
</organism>
<feature type="region of interest" description="Disordered" evidence="1">
    <location>
        <begin position="128"/>
        <end position="164"/>
    </location>
</feature>
<protein>
    <submittedName>
        <fullName evidence="2">Uncharacterized protein</fullName>
    </submittedName>
</protein>
<sequence length="164" mass="16770">MRRPEQTGGDFVPGTAVDVVPASAFGVAGCGVDVADQEGIARSAVDLVIAETALDGVVPTQSADPVVATPAVDGGVVVGGAVVEDEVTGLDRDALDLDVCRGVAWYASAALPGYAEDLRSLTTALRAGRARHRRRGSSPSSNACTSSRLRSLRSPDEHCPGART</sequence>
<gene>
    <name evidence="2" type="ORF">ADL12_36120</name>
</gene>
<keyword evidence="3" id="KW-1185">Reference proteome</keyword>